<dbReference type="PANTHER" id="PTHR44846">
    <property type="entry name" value="MANNOSYL-D-GLYCERATE TRANSPORT/METABOLISM SYSTEM REPRESSOR MNGR-RELATED"/>
    <property type="match status" value="1"/>
</dbReference>
<dbReference type="SUPFAM" id="SSF64288">
    <property type="entry name" value="Chorismate lyase-like"/>
    <property type="match status" value="1"/>
</dbReference>
<comment type="caution">
    <text evidence="3">The sequence shown here is derived from an EMBL/GenBank/DDBJ whole genome shotgun (WGS) entry which is preliminary data.</text>
</comment>
<feature type="domain" description="UbiC transcription regulator-associated" evidence="2">
    <location>
        <begin position="32"/>
        <end position="173"/>
    </location>
</feature>
<dbReference type="EMBL" id="NGFP01000001">
    <property type="protein sequence ID" value="OUD00141.1"/>
    <property type="molecule type" value="Genomic_DNA"/>
</dbReference>
<dbReference type="AlphaFoldDB" id="A0A243RY75"/>
<feature type="region of interest" description="Disordered" evidence="1">
    <location>
        <begin position="1"/>
        <end position="20"/>
    </location>
</feature>
<evidence type="ECO:0000259" key="2">
    <source>
        <dbReference type="SMART" id="SM00866"/>
    </source>
</evidence>
<dbReference type="GO" id="GO:0003677">
    <property type="term" value="F:DNA binding"/>
    <property type="evidence" value="ECO:0007669"/>
    <property type="project" value="InterPro"/>
</dbReference>
<dbReference type="Pfam" id="PF07702">
    <property type="entry name" value="UTRA"/>
    <property type="match status" value="1"/>
</dbReference>
<organism evidence="3 4">
    <name type="scientific">Streptosporangium minutum</name>
    <dbReference type="NCBI Taxonomy" id="569862"/>
    <lineage>
        <taxon>Bacteria</taxon>
        <taxon>Bacillati</taxon>
        <taxon>Actinomycetota</taxon>
        <taxon>Actinomycetes</taxon>
        <taxon>Streptosporangiales</taxon>
        <taxon>Streptosporangiaceae</taxon>
        <taxon>Streptosporangium</taxon>
    </lineage>
</organism>
<dbReference type="GO" id="GO:0045892">
    <property type="term" value="P:negative regulation of DNA-templated transcription"/>
    <property type="evidence" value="ECO:0007669"/>
    <property type="project" value="TreeGrafter"/>
</dbReference>
<reference evidence="3 4" key="1">
    <citation type="submission" date="2017-05" db="EMBL/GenBank/DDBJ databases">
        <title>Biotechnological potential of actinobacteria isolated from South African environments.</title>
        <authorList>
            <person name="Le Roes-Hill M."/>
            <person name="Prins A."/>
            <person name="Durrell K.A."/>
        </authorList>
    </citation>
    <scope>NUCLEOTIDE SEQUENCE [LARGE SCALE GENOMIC DNA]</scope>
    <source>
        <strain evidence="3">M26</strain>
    </source>
</reference>
<evidence type="ECO:0000256" key="1">
    <source>
        <dbReference type="SAM" id="MobiDB-lite"/>
    </source>
</evidence>
<dbReference type="PANTHER" id="PTHR44846:SF17">
    <property type="entry name" value="GNTR-FAMILY TRANSCRIPTIONAL REGULATOR"/>
    <property type="match status" value="1"/>
</dbReference>
<evidence type="ECO:0000313" key="3">
    <source>
        <dbReference type="EMBL" id="OUD00141.1"/>
    </source>
</evidence>
<dbReference type="Proteomes" id="UP000194761">
    <property type="component" value="Unassembled WGS sequence"/>
</dbReference>
<dbReference type="Gene3D" id="3.40.1410.10">
    <property type="entry name" value="Chorismate lyase-like"/>
    <property type="match status" value="1"/>
</dbReference>
<feature type="compositionally biased region" description="Polar residues" evidence="1">
    <location>
        <begin position="1"/>
        <end position="16"/>
    </location>
</feature>
<name>A0A243RY75_9ACTN</name>
<keyword evidence="4" id="KW-1185">Reference proteome</keyword>
<gene>
    <name evidence="3" type="ORF">CA984_00215</name>
</gene>
<dbReference type="RefSeq" id="WP_086566539.1">
    <property type="nucleotide sequence ID" value="NZ_NGFP01000001.1"/>
</dbReference>
<dbReference type="InterPro" id="IPR028978">
    <property type="entry name" value="Chorismate_lyase_/UTRA_dom_sf"/>
</dbReference>
<dbReference type="InterPro" id="IPR050679">
    <property type="entry name" value="Bact_HTH_transcr_reg"/>
</dbReference>
<dbReference type="InterPro" id="IPR011663">
    <property type="entry name" value="UTRA"/>
</dbReference>
<evidence type="ECO:0000313" key="4">
    <source>
        <dbReference type="Proteomes" id="UP000194761"/>
    </source>
</evidence>
<accession>A0A243RY75</accession>
<proteinExistence type="predicted"/>
<dbReference type="SMART" id="SM00866">
    <property type="entry name" value="UTRA"/>
    <property type="match status" value="1"/>
</dbReference>
<sequence>MSNRQDWMGSSASYLTPRSDGQVDAWSDELAATGKTGSQRLAEVVELVPPAHVAEALRLPDGGTAVVRRRVMLVDDRPVELTDSYYPSSLAIGTGLAQMAKIRGGAPTLLAELGYAPAEAYEELTVRPATAEEAEALQLREGALVILLVRTAFTADRVPFETSVMTMRPEGRRFTYRIKA</sequence>
<protein>
    <recommendedName>
        <fullName evidence="2">UbiC transcription regulator-associated domain-containing protein</fullName>
    </recommendedName>
</protein>